<dbReference type="PANTHER" id="PTHR42753:SF2">
    <property type="entry name" value="PROLINE--TRNA LIGASE"/>
    <property type="match status" value="1"/>
</dbReference>
<dbReference type="InterPro" id="IPR002316">
    <property type="entry name" value="Pro-tRNA-ligase_IIa"/>
</dbReference>
<keyword evidence="6" id="KW-0648">Protein biosynthesis</keyword>
<protein>
    <recommendedName>
        <fullName evidence="2">Proline--tRNA ligase</fullName>
        <ecNumber evidence="1">6.1.1.15</ecNumber>
    </recommendedName>
    <alternativeName>
        <fullName evidence="8">Prolyl-tRNA synthetase</fullName>
    </alternativeName>
</protein>
<dbReference type="STRING" id="1798664.A3C93_06450"/>
<proteinExistence type="predicted"/>
<comment type="caution">
    <text evidence="11">The sequence shown here is derived from an EMBL/GenBank/DDBJ whole genome shotgun (WGS) entry which is preliminary data.</text>
</comment>
<keyword evidence="7" id="KW-0030">Aminoacyl-tRNA synthetase</keyword>
<evidence type="ECO:0000313" key="11">
    <source>
        <dbReference type="EMBL" id="OGZ12716.1"/>
    </source>
</evidence>
<name>A0A1G2DGL2_9BACT</name>
<dbReference type="PROSITE" id="PS50862">
    <property type="entry name" value="AA_TRNA_LIGASE_II"/>
    <property type="match status" value="1"/>
</dbReference>
<gene>
    <name evidence="11" type="ORF">A3C93_06450</name>
</gene>
<dbReference type="EMBL" id="MHLO01000016">
    <property type="protein sequence ID" value="OGZ12716.1"/>
    <property type="molecule type" value="Genomic_DNA"/>
</dbReference>
<dbReference type="GO" id="GO:0006433">
    <property type="term" value="P:prolyl-tRNA aminoacylation"/>
    <property type="evidence" value="ECO:0007669"/>
    <property type="project" value="InterPro"/>
</dbReference>
<dbReference type="CDD" id="cd00779">
    <property type="entry name" value="ProRS_core_prok"/>
    <property type="match status" value="1"/>
</dbReference>
<keyword evidence="4" id="KW-0547">Nucleotide-binding</keyword>
<evidence type="ECO:0000256" key="1">
    <source>
        <dbReference type="ARBA" id="ARBA00012831"/>
    </source>
</evidence>
<dbReference type="SUPFAM" id="SSF52954">
    <property type="entry name" value="Class II aaRS ABD-related"/>
    <property type="match status" value="1"/>
</dbReference>
<dbReference type="InterPro" id="IPR033730">
    <property type="entry name" value="ProRS_core_prok"/>
</dbReference>
<dbReference type="Gene3D" id="3.30.930.10">
    <property type="entry name" value="Bira Bifunctional Protein, Domain 2"/>
    <property type="match status" value="1"/>
</dbReference>
<comment type="catalytic activity">
    <reaction evidence="9">
        <text>tRNA(Pro) + L-proline + ATP = L-prolyl-tRNA(Pro) + AMP + diphosphate</text>
        <dbReference type="Rhea" id="RHEA:14305"/>
        <dbReference type="Rhea" id="RHEA-COMP:9700"/>
        <dbReference type="Rhea" id="RHEA-COMP:9702"/>
        <dbReference type="ChEBI" id="CHEBI:30616"/>
        <dbReference type="ChEBI" id="CHEBI:33019"/>
        <dbReference type="ChEBI" id="CHEBI:60039"/>
        <dbReference type="ChEBI" id="CHEBI:78442"/>
        <dbReference type="ChEBI" id="CHEBI:78532"/>
        <dbReference type="ChEBI" id="CHEBI:456215"/>
        <dbReference type="EC" id="6.1.1.15"/>
    </reaction>
</comment>
<dbReference type="InterPro" id="IPR045864">
    <property type="entry name" value="aa-tRNA-synth_II/BPL/LPL"/>
</dbReference>
<evidence type="ECO:0000259" key="10">
    <source>
        <dbReference type="PROSITE" id="PS50862"/>
    </source>
</evidence>
<dbReference type="InterPro" id="IPR044140">
    <property type="entry name" value="ProRS_anticodon_short"/>
</dbReference>
<evidence type="ECO:0000256" key="2">
    <source>
        <dbReference type="ARBA" id="ARBA00019110"/>
    </source>
</evidence>
<dbReference type="Pfam" id="PF03129">
    <property type="entry name" value="HGTP_anticodon"/>
    <property type="match status" value="1"/>
</dbReference>
<dbReference type="SUPFAM" id="SSF55681">
    <property type="entry name" value="Class II aaRS and biotin synthetases"/>
    <property type="match status" value="1"/>
</dbReference>
<dbReference type="Gene3D" id="3.40.50.800">
    <property type="entry name" value="Anticodon-binding domain"/>
    <property type="match status" value="1"/>
</dbReference>
<evidence type="ECO:0000256" key="9">
    <source>
        <dbReference type="ARBA" id="ARBA00047671"/>
    </source>
</evidence>
<keyword evidence="5" id="KW-0067">ATP-binding</keyword>
<dbReference type="InterPro" id="IPR004154">
    <property type="entry name" value="Anticodon-bd"/>
</dbReference>
<accession>A0A1G2DGL2</accession>
<evidence type="ECO:0000256" key="8">
    <source>
        <dbReference type="ARBA" id="ARBA00029731"/>
    </source>
</evidence>
<sequence length="425" mass="48186">MLQSELFTKTRREAPKDEVAKNAQLLIRAGYIDKLAAGVYTYLPLGLRVLKKVEQIIRDEMNRAGGIELLMPSFHPKELWEKTGRWNTMTDLYKVADSSGREVALGPTHEEVVTPLVGSFISSYRDLPRAVYQFQNKFRMELRAKSGILRGREFIMKDFYSFHRDEKDLAEYYEKMKAVYKRVFDRIGIGEQTFLTFASGGSFSKYSHEFQTITPAGEDTIYLCVNCRVAINKEVKTEQPNCPSCKGSELREERAIEVGNIFELKTKYSNAFGLSYKDEEGKPQPIQMGCYGIGLGRVMGAAVEVFADEKGIVWPEAIAPFSAHLLNLSAETDEVNFAARALYEELSRRDVDVLYDDRKDVSAGEKFKDSDLIGIPLRVVVSKKTLGEKKYEMKKRTEDSARMVGEEELFAAVNKNSLGDLPSDR</sequence>
<evidence type="ECO:0000256" key="4">
    <source>
        <dbReference type="ARBA" id="ARBA00022741"/>
    </source>
</evidence>
<evidence type="ECO:0000313" key="12">
    <source>
        <dbReference type="Proteomes" id="UP000178636"/>
    </source>
</evidence>
<dbReference type="GO" id="GO:0005829">
    <property type="term" value="C:cytosol"/>
    <property type="evidence" value="ECO:0007669"/>
    <property type="project" value="TreeGrafter"/>
</dbReference>
<keyword evidence="3" id="KW-0436">Ligase</keyword>
<dbReference type="PRINTS" id="PR01046">
    <property type="entry name" value="TRNASYNTHPRO"/>
</dbReference>
<evidence type="ECO:0000256" key="7">
    <source>
        <dbReference type="ARBA" id="ARBA00023146"/>
    </source>
</evidence>
<dbReference type="EC" id="6.1.1.15" evidence="1"/>
<feature type="domain" description="Aminoacyl-transfer RNA synthetases class-II family profile" evidence="10">
    <location>
        <begin position="38"/>
        <end position="315"/>
    </location>
</feature>
<dbReference type="Proteomes" id="UP000178636">
    <property type="component" value="Unassembled WGS sequence"/>
</dbReference>
<reference evidence="11 12" key="1">
    <citation type="journal article" date="2016" name="Nat. Commun.">
        <title>Thousands of microbial genomes shed light on interconnected biogeochemical processes in an aquifer system.</title>
        <authorList>
            <person name="Anantharaman K."/>
            <person name="Brown C.T."/>
            <person name="Hug L.A."/>
            <person name="Sharon I."/>
            <person name="Castelle C.J."/>
            <person name="Probst A.J."/>
            <person name="Thomas B.C."/>
            <person name="Singh A."/>
            <person name="Wilkins M.J."/>
            <person name="Karaoz U."/>
            <person name="Brodie E.L."/>
            <person name="Williams K.H."/>
            <person name="Hubbard S.S."/>
            <person name="Banfield J.F."/>
        </authorList>
    </citation>
    <scope>NUCLEOTIDE SEQUENCE [LARGE SCALE GENOMIC DNA]</scope>
</reference>
<organism evidence="11 12">
    <name type="scientific">Candidatus Lloydbacteria bacterium RIFCSPHIGHO2_02_FULL_54_17</name>
    <dbReference type="NCBI Taxonomy" id="1798664"/>
    <lineage>
        <taxon>Bacteria</taxon>
        <taxon>Candidatus Lloydiibacteriota</taxon>
    </lineage>
</organism>
<dbReference type="PANTHER" id="PTHR42753">
    <property type="entry name" value="MITOCHONDRIAL RIBOSOME PROTEIN L39/PROLYL-TRNA LIGASE FAMILY MEMBER"/>
    <property type="match status" value="1"/>
</dbReference>
<dbReference type="InterPro" id="IPR002314">
    <property type="entry name" value="aa-tRNA-synt_IIb"/>
</dbReference>
<dbReference type="Pfam" id="PF00587">
    <property type="entry name" value="tRNA-synt_2b"/>
    <property type="match status" value="1"/>
</dbReference>
<dbReference type="CDD" id="cd00861">
    <property type="entry name" value="ProRS_anticodon_short"/>
    <property type="match status" value="1"/>
</dbReference>
<dbReference type="InterPro" id="IPR006195">
    <property type="entry name" value="aa-tRNA-synth_II"/>
</dbReference>
<dbReference type="GO" id="GO:0005524">
    <property type="term" value="F:ATP binding"/>
    <property type="evidence" value="ECO:0007669"/>
    <property type="project" value="UniProtKB-KW"/>
</dbReference>
<dbReference type="AlphaFoldDB" id="A0A1G2DGL2"/>
<dbReference type="InterPro" id="IPR050062">
    <property type="entry name" value="Pro-tRNA_synthetase"/>
</dbReference>
<evidence type="ECO:0000256" key="6">
    <source>
        <dbReference type="ARBA" id="ARBA00022917"/>
    </source>
</evidence>
<dbReference type="InterPro" id="IPR036621">
    <property type="entry name" value="Anticodon-bd_dom_sf"/>
</dbReference>
<dbReference type="GO" id="GO:0004827">
    <property type="term" value="F:proline-tRNA ligase activity"/>
    <property type="evidence" value="ECO:0007669"/>
    <property type="project" value="UniProtKB-EC"/>
</dbReference>
<evidence type="ECO:0000256" key="3">
    <source>
        <dbReference type="ARBA" id="ARBA00022598"/>
    </source>
</evidence>
<evidence type="ECO:0000256" key="5">
    <source>
        <dbReference type="ARBA" id="ARBA00022840"/>
    </source>
</evidence>